<comment type="caution">
    <text evidence="10">The sequence shown here is derived from an EMBL/GenBank/DDBJ whole genome shotgun (WGS) entry which is preliminary data.</text>
</comment>
<accession>A0AAE3L3I0</accession>
<dbReference type="PIRSF" id="PIRSF000535">
    <property type="entry name" value="1PFK/6PFK/LacC"/>
    <property type="match status" value="1"/>
</dbReference>
<dbReference type="GO" id="GO:0005524">
    <property type="term" value="F:ATP binding"/>
    <property type="evidence" value="ECO:0007669"/>
    <property type="project" value="UniProtKB-UniRule"/>
</dbReference>
<proteinExistence type="inferred from homology"/>
<dbReference type="Proteomes" id="UP001205748">
    <property type="component" value="Unassembled WGS sequence"/>
</dbReference>
<dbReference type="NCBIfam" id="TIGR03168">
    <property type="entry name" value="1-PFK"/>
    <property type="match status" value="1"/>
</dbReference>
<keyword evidence="2 7" id="KW-0808">Transferase</keyword>
<reference evidence="10" key="1">
    <citation type="submission" date="2022-07" db="EMBL/GenBank/DDBJ databases">
        <title>Enhanced cultured diversity of the mouse gut microbiota enables custom-made synthetic communities.</title>
        <authorList>
            <person name="Afrizal A."/>
        </authorList>
    </citation>
    <scope>NUCLEOTIDE SEQUENCE</scope>
    <source>
        <strain evidence="10">DSM 28593</strain>
    </source>
</reference>
<dbReference type="GO" id="GO:0009024">
    <property type="term" value="F:tagatose-6-phosphate kinase activity"/>
    <property type="evidence" value="ECO:0007669"/>
    <property type="project" value="UniProtKB-EC"/>
</dbReference>
<dbReference type="GO" id="GO:0005988">
    <property type="term" value="P:lactose metabolic process"/>
    <property type="evidence" value="ECO:0007669"/>
    <property type="project" value="UniProtKB-KW"/>
</dbReference>
<evidence type="ECO:0000256" key="2">
    <source>
        <dbReference type="ARBA" id="ARBA00022679"/>
    </source>
</evidence>
<dbReference type="InterPro" id="IPR022463">
    <property type="entry name" value="1-PFruKinase"/>
</dbReference>
<dbReference type="EMBL" id="JANKAS010000003">
    <property type="protein sequence ID" value="MCR1898293.1"/>
    <property type="molecule type" value="Genomic_DNA"/>
</dbReference>
<dbReference type="InterPro" id="IPR029056">
    <property type="entry name" value="Ribokinase-like"/>
</dbReference>
<evidence type="ECO:0000313" key="10">
    <source>
        <dbReference type="EMBL" id="MCR1898293.1"/>
    </source>
</evidence>
<dbReference type="FunFam" id="3.40.1190.20:FF:000001">
    <property type="entry name" value="Phosphofructokinase"/>
    <property type="match status" value="1"/>
</dbReference>
<dbReference type="NCBIfam" id="TIGR03828">
    <property type="entry name" value="pfkB"/>
    <property type="match status" value="1"/>
</dbReference>
<dbReference type="GO" id="GO:0008662">
    <property type="term" value="F:1-phosphofructokinase activity"/>
    <property type="evidence" value="ECO:0007669"/>
    <property type="project" value="UniProtKB-UniRule"/>
</dbReference>
<dbReference type="CDD" id="cd01164">
    <property type="entry name" value="FruK_PfkB_like"/>
    <property type="match status" value="1"/>
</dbReference>
<evidence type="ECO:0000256" key="4">
    <source>
        <dbReference type="ARBA" id="ARBA00022777"/>
    </source>
</evidence>
<keyword evidence="5 7" id="KW-0067">ATP-binding</keyword>
<comment type="similarity">
    <text evidence="1">Belongs to the carbohydrate kinase pfkB family.</text>
</comment>
<keyword evidence="7" id="KW-0423">Lactose metabolism</keyword>
<dbReference type="PANTHER" id="PTHR46566">
    <property type="entry name" value="1-PHOSPHOFRUCTOKINASE-RELATED"/>
    <property type="match status" value="1"/>
</dbReference>
<dbReference type="PROSITE" id="PS00584">
    <property type="entry name" value="PFKB_KINASES_2"/>
    <property type="match status" value="1"/>
</dbReference>
<comment type="function">
    <text evidence="8">Catalyzes the ATP-dependent phosphorylation of fructose-l-phosphate to fructose-l,6-bisphosphate.</text>
</comment>
<evidence type="ECO:0000313" key="11">
    <source>
        <dbReference type="Proteomes" id="UP001205748"/>
    </source>
</evidence>
<comment type="catalytic activity">
    <reaction evidence="6 8">
        <text>beta-D-fructose 1-phosphate + ATP = beta-D-fructose 1,6-bisphosphate + ADP + H(+)</text>
        <dbReference type="Rhea" id="RHEA:14213"/>
        <dbReference type="ChEBI" id="CHEBI:15378"/>
        <dbReference type="ChEBI" id="CHEBI:30616"/>
        <dbReference type="ChEBI" id="CHEBI:32966"/>
        <dbReference type="ChEBI" id="CHEBI:138881"/>
        <dbReference type="ChEBI" id="CHEBI:456216"/>
        <dbReference type="EC" id="2.7.1.56"/>
    </reaction>
</comment>
<evidence type="ECO:0000256" key="7">
    <source>
        <dbReference type="PIRNR" id="PIRNR000535"/>
    </source>
</evidence>
<dbReference type="Gene3D" id="3.40.1190.20">
    <property type="match status" value="1"/>
</dbReference>
<gene>
    <name evidence="10" type="primary">pfkB</name>
    <name evidence="10" type="ORF">NSA47_04730</name>
</gene>
<evidence type="ECO:0000256" key="3">
    <source>
        <dbReference type="ARBA" id="ARBA00022741"/>
    </source>
</evidence>
<comment type="catalytic activity">
    <reaction evidence="7">
        <text>D-tagatofuranose 6-phosphate + ATP = D-tagatofuranose 1,6-bisphosphate + ADP + H(+)</text>
        <dbReference type="Rhea" id="RHEA:12420"/>
        <dbReference type="ChEBI" id="CHEBI:15378"/>
        <dbReference type="ChEBI" id="CHEBI:30616"/>
        <dbReference type="ChEBI" id="CHEBI:58694"/>
        <dbReference type="ChEBI" id="CHEBI:58695"/>
        <dbReference type="ChEBI" id="CHEBI:456216"/>
        <dbReference type="EC" id="2.7.1.144"/>
    </reaction>
</comment>
<dbReference type="EC" id="2.7.1.144" evidence="7"/>
<dbReference type="RefSeq" id="WP_257529766.1">
    <property type="nucleotide sequence ID" value="NZ_JANKAS010000003.1"/>
</dbReference>
<dbReference type="GO" id="GO:0005829">
    <property type="term" value="C:cytosol"/>
    <property type="evidence" value="ECO:0007669"/>
    <property type="project" value="TreeGrafter"/>
</dbReference>
<evidence type="ECO:0000256" key="6">
    <source>
        <dbReference type="ARBA" id="ARBA00047745"/>
    </source>
</evidence>
<sequence length="311" mass="33807">MIITLTLNPAIDKTIEVNNFTINHVNRISKVRIDPGGKGINVSKVIQKLGGDSKALGVLAGRSGDFIKDQLDRLGIDHDFISINGETRTNIKIVDREENTNTDINEKGPLLTLEDLQKVMDKLFFLLNPQDILVLSGSVPSNVEDGIYQKIIAKAKKRKVKTILDADGSLLRQGIEAGPYLVKPNIHELERVYQQKILNTEKAIECAKNIFKHGVEIVVLSLGGEGAIFMTKEQTIKVGGIKVDVISTVGAGDAMVAALALAIHRGYSLEKAIKLSIATSAASVMTAGTEAGHPRVVEQLEEHVHLDILRS</sequence>
<keyword evidence="11" id="KW-1185">Reference proteome</keyword>
<feature type="domain" description="Carbohydrate kinase PfkB" evidence="9">
    <location>
        <begin position="6"/>
        <end position="291"/>
    </location>
</feature>
<dbReference type="InterPro" id="IPR002173">
    <property type="entry name" value="Carboh/pur_kinase_PfkB_CS"/>
</dbReference>
<dbReference type="AlphaFoldDB" id="A0AAE3L3I0"/>
<dbReference type="Pfam" id="PF00294">
    <property type="entry name" value="PfkB"/>
    <property type="match status" value="1"/>
</dbReference>
<comment type="pathway">
    <text evidence="7">Carbohydrate metabolism; D-tagatose 6-phosphate degradation; D-glyceraldehyde 3-phosphate and glycerone phosphate from D-tagatose 6-phosphate: step 1/2.</text>
</comment>
<evidence type="ECO:0000256" key="1">
    <source>
        <dbReference type="ARBA" id="ARBA00005380"/>
    </source>
</evidence>
<dbReference type="InterPro" id="IPR017583">
    <property type="entry name" value="Tagatose/fructose_Pkinase"/>
</dbReference>
<keyword evidence="4 8" id="KW-0418">Kinase</keyword>
<evidence type="ECO:0000259" key="9">
    <source>
        <dbReference type="Pfam" id="PF00294"/>
    </source>
</evidence>
<dbReference type="PANTHER" id="PTHR46566:SF2">
    <property type="entry name" value="ATP-DEPENDENT 6-PHOSPHOFRUCTOKINASE ISOZYME 2"/>
    <property type="match status" value="1"/>
</dbReference>
<protein>
    <recommendedName>
        <fullName evidence="7">Tagatose-6-phosphate kinase</fullName>
        <ecNumber evidence="7">2.7.1.144</ecNumber>
    </recommendedName>
</protein>
<dbReference type="GO" id="GO:0044281">
    <property type="term" value="P:small molecule metabolic process"/>
    <property type="evidence" value="ECO:0007669"/>
    <property type="project" value="UniProtKB-ARBA"/>
</dbReference>
<evidence type="ECO:0000256" key="8">
    <source>
        <dbReference type="RuleBase" id="RU369061"/>
    </source>
</evidence>
<dbReference type="InterPro" id="IPR011611">
    <property type="entry name" value="PfkB_dom"/>
</dbReference>
<dbReference type="SUPFAM" id="SSF53613">
    <property type="entry name" value="Ribokinase-like"/>
    <property type="match status" value="1"/>
</dbReference>
<comment type="similarity">
    <text evidence="7">Belongs to the carbohydrate kinase PfkB family. LacC subfamily.</text>
</comment>
<organism evidence="10 11">
    <name type="scientific">Irregularibacter muris</name>
    <dbReference type="NCBI Taxonomy" id="1796619"/>
    <lineage>
        <taxon>Bacteria</taxon>
        <taxon>Bacillati</taxon>
        <taxon>Bacillota</taxon>
        <taxon>Clostridia</taxon>
        <taxon>Eubacteriales</taxon>
        <taxon>Eubacteriaceae</taxon>
        <taxon>Irregularibacter</taxon>
    </lineage>
</organism>
<keyword evidence="3 7" id="KW-0547">Nucleotide-binding</keyword>
<evidence type="ECO:0000256" key="5">
    <source>
        <dbReference type="ARBA" id="ARBA00022840"/>
    </source>
</evidence>
<name>A0AAE3L3I0_9FIRM</name>
<dbReference type="GO" id="GO:0016052">
    <property type="term" value="P:carbohydrate catabolic process"/>
    <property type="evidence" value="ECO:0007669"/>
    <property type="project" value="UniProtKB-ARBA"/>
</dbReference>